<dbReference type="RefSeq" id="WP_193922948.1">
    <property type="nucleotide sequence ID" value="NZ_JADEWL010000080.1"/>
</dbReference>
<protein>
    <recommendedName>
        <fullName evidence="3">Lipoprotein</fullName>
    </recommendedName>
</protein>
<comment type="caution">
    <text evidence="1">The sequence shown here is derived from an EMBL/GenBank/DDBJ whole genome shotgun (WGS) entry which is preliminary data.</text>
</comment>
<dbReference type="PROSITE" id="PS51257">
    <property type="entry name" value="PROKAR_LIPOPROTEIN"/>
    <property type="match status" value="1"/>
</dbReference>
<evidence type="ECO:0000313" key="1">
    <source>
        <dbReference type="EMBL" id="MBE9214983.1"/>
    </source>
</evidence>
<keyword evidence="2" id="KW-1185">Reference proteome</keyword>
<evidence type="ECO:0000313" key="2">
    <source>
        <dbReference type="Proteomes" id="UP000620559"/>
    </source>
</evidence>
<organism evidence="1 2">
    <name type="scientific">Plectonema cf. radiosum LEGE 06105</name>
    <dbReference type="NCBI Taxonomy" id="945769"/>
    <lineage>
        <taxon>Bacteria</taxon>
        <taxon>Bacillati</taxon>
        <taxon>Cyanobacteriota</taxon>
        <taxon>Cyanophyceae</taxon>
        <taxon>Oscillatoriophycideae</taxon>
        <taxon>Oscillatoriales</taxon>
        <taxon>Microcoleaceae</taxon>
        <taxon>Plectonema</taxon>
    </lineage>
</organism>
<name>A0A8J7F5R5_9CYAN</name>
<dbReference type="AlphaFoldDB" id="A0A8J7F5R5"/>
<dbReference type="EMBL" id="JADEWL010000080">
    <property type="protein sequence ID" value="MBE9214983.1"/>
    <property type="molecule type" value="Genomic_DNA"/>
</dbReference>
<reference evidence="1" key="1">
    <citation type="submission" date="2020-10" db="EMBL/GenBank/DDBJ databases">
        <authorList>
            <person name="Castelo-Branco R."/>
            <person name="Eusebio N."/>
            <person name="Adriana R."/>
            <person name="Vieira A."/>
            <person name="Brugerolle De Fraissinette N."/>
            <person name="Rezende De Castro R."/>
            <person name="Schneider M.P."/>
            <person name="Vasconcelos V."/>
            <person name="Leao P.N."/>
        </authorList>
    </citation>
    <scope>NUCLEOTIDE SEQUENCE</scope>
    <source>
        <strain evidence="1">LEGE 06105</strain>
    </source>
</reference>
<dbReference type="Proteomes" id="UP000620559">
    <property type="component" value="Unassembled WGS sequence"/>
</dbReference>
<gene>
    <name evidence="1" type="ORF">IQ247_20305</name>
</gene>
<accession>A0A8J7F5R5</accession>
<proteinExistence type="predicted"/>
<evidence type="ECO:0008006" key="3">
    <source>
        <dbReference type="Google" id="ProtNLM"/>
    </source>
</evidence>
<sequence length="159" mass="17676">MSNWNKYNVIAFVNLSMALLITSCNESKQAQCQRLIELVNQGTSLIEKNKGSQVTLSLGLAKDLQDVSKKINQQNFQDPQLENFKNQSVKHFEAFSKNIKSAAEALGSAKTAKVSLAGKEQVRKAKQDIETHLKQVSDTAKQSDTLANDLNKYCNQAEE</sequence>